<dbReference type="Proteomes" id="UP001215712">
    <property type="component" value="Unassembled WGS sequence"/>
</dbReference>
<keyword evidence="3" id="KW-1185">Reference proteome</keyword>
<comment type="caution">
    <text evidence="2">The sequence shown here is derived from an EMBL/GenBank/DDBJ whole genome shotgun (WGS) entry which is preliminary data.</text>
</comment>
<feature type="compositionally biased region" description="Basic and acidic residues" evidence="1">
    <location>
        <begin position="39"/>
        <end position="51"/>
    </location>
</feature>
<protein>
    <submittedName>
        <fullName evidence="2">Uncharacterized protein</fullName>
    </submittedName>
</protein>
<name>A0AAD6N1E6_9EURO</name>
<reference evidence="2" key="1">
    <citation type="journal article" date="2023" name="IMA Fungus">
        <title>Comparative genomic study of the Penicillium genus elucidates a diverse pangenome and 15 lateral gene transfer events.</title>
        <authorList>
            <person name="Petersen C."/>
            <person name="Sorensen T."/>
            <person name="Nielsen M.R."/>
            <person name="Sondergaard T.E."/>
            <person name="Sorensen J.L."/>
            <person name="Fitzpatrick D.A."/>
            <person name="Frisvad J.C."/>
            <person name="Nielsen K.L."/>
        </authorList>
    </citation>
    <scope>NUCLEOTIDE SEQUENCE</scope>
    <source>
        <strain evidence="2">IBT 17514</strain>
    </source>
</reference>
<organism evidence="2 3">
    <name type="scientific">Penicillium malachiteum</name>
    <dbReference type="NCBI Taxonomy" id="1324776"/>
    <lineage>
        <taxon>Eukaryota</taxon>
        <taxon>Fungi</taxon>
        <taxon>Dikarya</taxon>
        <taxon>Ascomycota</taxon>
        <taxon>Pezizomycotina</taxon>
        <taxon>Eurotiomycetes</taxon>
        <taxon>Eurotiomycetidae</taxon>
        <taxon>Eurotiales</taxon>
        <taxon>Aspergillaceae</taxon>
        <taxon>Penicillium</taxon>
    </lineage>
</organism>
<sequence length="66" mass="7825">MQDESPTGQWQSSHWHREMLSGDLSLGFVRADSLVDRVSHGPMRNFERQKLSNENQYEEESRCDLW</sequence>
<evidence type="ECO:0000313" key="3">
    <source>
        <dbReference type="Proteomes" id="UP001215712"/>
    </source>
</evidence>
<feature type="region of interest" description="Disordered" evidence="1">
    <location>
        <begin position="39"/>
        <end position="66"/>
    </location>
</feature>
<reference evidence="2" key="2">
    <citation type="submission" date="2023-01" db="EMBL/GenBank/DDBJ databases">
        <authorList>
            <person name="Petersen C."/>
        </authorList>
    </citation>
    <scope>NUCLEOTIDE SEQUENCE</scope>
    <source>
        <strain evidence="2">IBT 17514</strain>
    </source>
</reference>
<evidence type="ECO:0000313" key="2">
    <source>
        <dbReference type="EMBL" id="KAJ5741129.1"/>
    </source>
</evidence>
<proteinExistence type="predicted"/>
<evidence type="ECO:0000256" key="1">
    <source>
        <dbReference type="SAM" id="MobiDB-lite"/>
    </source>
</evidence>
<gene>
    <name evidence="2" type="ORF">N7493_001001</name>
</gene>
<dbReference type="AlphaFoldDB" id="A0AAD6N1E6"/>
<dbReference type="EMBL" id="JAQJAN010000001">
    <property type="protein sequence ID" value="KAJ5741129.1"/>
    <property type="molecule type" value="Genomic_DNA"/>
</dbReference>
<accession>A0AAD6N1E6</accession>